<gene>
    <name evidence="1" type="ORF">QVD17_01905</name>
</gene>
<sequence>MCECVLLRSSFMRDPQAEARVLNNTETKKTEFWTLLETNYLKILILFLRSVDTNPFRLFGFTIQRLPLNHSASFYHLMVQRFSTIKR</sequence>
<dbReference type="AlphaFoldDB" id="A0AAD8P8C5"/>
<proteinExistence type="predicted"/>
<evidence type="ECO:0000313" key="1">
    <source>
        <dbReference type="EMBL" id="KAK1436129.1"/>
    </source>
</evidence>
<name>A0AAD8P8C5_TARER</name>
<organism evidence="1 2">
    <name type="scientific">Tagetes erecta</name>
    <name type="common">African marigold</name>
    <dbReference type="NCBI Taxonomy" id="13708"/>
    <lineage>
        <taxon>Eukaryota</taxon>
        <taxon>Viridiplantae</taxon>
        <taxon>Streptophyta</taxon>
        <taxon>Embryophyta</taxon>
        <taxon>Tracheophyta</taxon>
        <taxon>Spermatophyta</taxon>
        <taxon>Magnoliopsida</taxon>
        <taxon>eudicotyledons</taxon>
        <taxon>Gunneridae</taxon>
        <taxon>Pentapetalae</taxon>
        <taxon>asterids</taxon>
        <taxon>campanulids</taxon>
        <taxon>Asterales</taxon>
        <taxon>Asteraceae</taxon>
        <taxon>Asteroideae</taxon>
        <taxon>Heliantheae alliance</taxon>
        <taxon>Tageteae</taxon>
        <taxon>Tagetes</taxon>
    </lineage>
</organism>
<reference evidence="1" key="1">
    <citation type="journal article" date="2023" name="bioRxiv">
        <title>Improved chromosome-level genome assembly for marigold (Tagetes erecta).</title>
        <authorList>
            <person name="Jiang F."/>
            <person name="Yuan L."/>
            <person name="Wang S."/>
            <person name="Wang H."/>
            <person name="Xu D."/>
            <person name="Wang A."/>
            <person name="Fan W."/>
        </authorList>
    </citation>
    <scope>NUCLEOTIDE SEQUENCE</scope>
    <source>
        <strain evidence="1">WSJ</strain>
        <tissue evidence="1">Leaf</tissue>
    </source>
</reference>
<dbReference type="EMBL" id="JAUHHV010000001">
    <property type="protein sequence ID" value="KAK1436129.1"/>
    <property type="molecule type" value="Genomic_DNA"/>
</dbReference>
<accession>A0AAD8P8C5</accession>
<comment type="caution">
    <text evidence="1">The sequence shown here is derived from an EMBL/GenBank/DDBJ whole genome shotgun (WGS) entry which is preliminary data.</text>
</comment>
<evidence type="ECO:0000313" key="2">
    <source>
        <dbReference type="Proteomes" id="UP001229421"/>
    </source>
</evidence>
<keyword evidence="2" id="KW-1185">Reference proteome</keyword>
<protein>
    <submittedName>
        <fullName evidence="1">Uncharacterized protein</fullName>
    </submittedName>
</protein>
<dbReference type="Proteomes" id="UP001229421">
    <property type="component" value="Unassembled WGS sequence"/>
</dbReference>